<feature type="compositionally biased region" description="Basic and acidic residues" evidence="9">
    <location>
        <begin position="30"/>
        <end position="40"/>
    </location>
</feature>
<evidence type="ECO:0000256" key="6">
    <source>
        <dbReference type="ARBA" id="ARBA00023212"/>
    </source>
</evidence>
<evidence type="ECO:0000256" key="1">
    <source>
        <dbReference type="ARBA" id="ARBA00004245"/>
    </source>
</evidence>
<dbReference type="Gene3D" id="1.10.8.60">
    <property type="match status" value="1"/>
</dbReference>
<evidence type="ECO:0000256" key="9">
    <source>
        <dbReference type="SAM" id="MobiDB-lite"/>
    </source>
</evidence>
<dbReference type="InterPro" id="IPR028596">
    <property type="entry name" value="KATNA1"/>
</dbReference>
<dbReference type="PANTHER" id="PTHR23074:SF152">
    <property type="entry name" value="KATANIN P60 ATPASE-CONTAINING SUBUNIT A1"/>
    <property type="match status" value="1"/>
</dbReference>
<feature type="compositionally biased region" description="Basic and acidic residues" evidence="9">
    <location>
        <begin position="140"/>
        <end position="156"/>
    </location>
</feature>
<feature type="domain" description="AAA+ ATPase" evidence="10">
    <location>
        <begin position="216"/>
        <end position="355"/>
    </location>
</feature>
<evidence type="ECO:0000256" key="5">
    <source>
        <dbReference type="ARBA" id="ARBA00022840"/>
    </source>
</evidence>
<evidence type="ECO:0000256" key="8">
    <source>
        <dbReference type="HAMAP-Rule" id="MF_03023"/>
    </source>
</evidence>
<reference evidence="11 12" key="1">
    <citation type="submission" date="2023-09" db="EMBL/GenBank/DDBJ databases">
        <title>Nesidiocoris tenuis whole genome shotgun sequence.</title>
        <authorList>
            <person name="Shibata T."/>
            <person name="Shimoda M."/>
            <person name="Kobayashi T."/>
            <person name="Uehara T."/>
        </authorList>
    </citation>
    <scope>NUCLEOTIDE SEQUENCE [LARGE SCALE GENOMIC DNA]</scope>
    <source>
        <strain evidence="11 12">Japan</strain>
    </source>
</reference>
<keyword evidence="7 8" id="KW-0413">Isomerase</keyword>
<keyword evidence="2 8" id="KW-0963">Cytoplasm</keyword>
<comment type="function">
    <text evidence="8">Catalytic subunit of a complex which severs microtubules in an ATP-dependent manner. Microtubule severing may promote rapid reorganization of cellular microtubule arrays and the release of microtubules from the centrosome following nucleation.</text>
</comment>
<dbReference type="EC" id="5.6.1.1" evidence="8"/>
<comment type="subcellular location">
    <subcellularLocation>
        <location evidence="1">Cytoplasm</location>
        <location evidence="1">Cytoskeleton</location>
    </subcellularLocation>
    <subcellularLocation>
        <location evidence="8">Cytoplasm</location>
    </subcellularLocation>
    <subcellularLocation>
        <location evidence="8">Cytoplasm</location>
        <location evidence="8">Cytoskeleton</location>
        <location evidence="8">Microtubule organizing center</location>
        <location evidence="8">Centrosome</location>
    </subcellularLocation>
    <subcellularLocation>
        <location evidence="8">Cytoplasm</location>
        <location evidence="8">Cytoskeleton</location>
        <location evidence="8">Spindle pole</location>
    </subcellularLocation>
    <subcellularLocation>
        <location evidence="8">Cytoplasm</location>
        <location evidence="8">Cytoskeleton</location>
        <location evidence="8">Spindle</location>
    </subcellularLocation>
    <text evidence="8">Predominantly cytoplasmic. Also localized to the interphase centrosome and the mitotic spindle poles. Enhanced recruitment to the mitotic spindle poles requires microtubules and interaction with KATNB1.</text>
</comment>
<protein>
    <recommendedName>
        <fullName evidence="8">Katanin p60 ATPase-containing subunit A1</fullName>
        <shortName evidence="8">Katanin p60 subunit A1</shortName>
        <ecNumber evidence="8">5.6.1.1</ecNumber>
    </recommendedName>
    <alternativeName>
        <fullName evidence="8">p60 katanin</fullName>
    </alternativeName>
</protein>
<feature type="region of interest" description="Disordered" evidence="9">
    <location>
        <begin position="28"/>
        <end position="49"/>
    </location>
</feature>
<dbReference type="Proteomes" id="UP001307889">
    <property type="component" value="Chromosome 4"/>
</dbReference>
<keyword evidence="6 8" id="KW-0206">Cytoskeleton</keyword>
<evidence type="ECO:0000256" key="4">
    <source>
        <dbReference type="ARBA" id="ARBA00022741"/>
    </source>
</evidence>
<evidence type="ECO:0000256" key="3">
    <source>
        <dbReference type="ARBA" id="ARBA00022701"/>
    </source>
</evidence>
<accession>A0ABN7AQY9</accession>
<keyword evidence="8" id="KW-0131">Cell cycle</keyword>
<keyword evidence="4 8" id="KW-0547">Nucleotide-binding</keyword>
<dbReference type="InterPro" id="IPR003960">
    <property type="entry name" value="ATPase_AAA_CS"/>
</dbReference>
<dbReference type="InterPro" id="IPR041569">
    <property type="entry name" value="AAA_lid_3"/>
</dbReference>
<dbReference type="PANTHER" id="PTHR23074">
    <property type="entry name" value="AAA DOMAIN-CONTAINING"/>
    <property type="match status" value="1"/>
</dbReference>
<dbReference type="Pfam" id="PF09336">
    <property type="entry name" value="Vps4_C"/>
    <property type="match status" value="1"/>
</dbReference>
<name>A0ABN7AQY9_9HEMI</name>
<comment type="activity regulation">
    <text evidence="8">ATPase activity is stimulated by microtubules, which promote homooligomerization. ATP-dependent microtubule severing is stimulated by interaction with KATNB1.</text>
</comment>
<evidence type="ECO:0000256" key="7">
    <source>
        <dbReference type="ARBA" id="ARBA00023235"/>
    </source>
</evidence>
<keyword evidence="8" id="KW-0498">Mitosis</keyword>
<feature type="binding site" evidence="8">
    <location>
        <begin position="224"/>
        <end position="231"/>
    </location>
    <ligand>
        <name>ATP</name>
        <dbReference type="ChEBI" id="CHEBI:30616"/>
    </ligand>
</feature>
<dbReference type="InterPro" id="IPR027417">
    <property type="entry name" value="P-loop_NTPase"/>
</dbReference>
<keyword evidence="12" id="KW-1185">Reference proteome</keyword>
<dbReference type="Pfam" id="PF17862">
    <property type="entry name" value="AAA_lid_3"/>
    <property type="match status" value="1"/>
</dbReference>
<feature type="compositionally biased region" description="Basic and acidic residues" evidence="9">
    <location>
        <begin position="116"/>
        <end position="127"/>
    </location>
</feature>
<evidence type="ECO:0000259" key="10">
    <source>
        <dbReference type="SMART" id="SM00382"/>
    </source>
</evidence>
<evidence type="ECO:0000256" key="2">
    <source>
        <dbReference type="ARBA" id="ARBA00022490"/>
    </source>
</evidence>
<comment type="subunit">
    <text evidence="8">Can homooligomerize into hexameric rings, which may be promoted by interaction with microtubules. Interacts with KATNB1, which may serve as a targeting subunit.</text>
</comment>
<dbReference type="InterPro" id="IPR015415">
    <property type="entry name" value="Spast_Vps4_C"/>
</dbReference>
<dbReference type="SMART" id="SM00382">
    <property type="entry name" value="AAA"/>
    <property type="match status" value="1"/>
</dbReference>
<dbReference type="InterPro" id="IPR003959">
    <property type="entry name" value="ATPase_AAA_core"/>
</dbReference>
<dbReference type="HAMAP" id="MF_03023">
    <property type="entry name" value="Katanin_p60_A1"/>
    <property type="match status" value="1"/>
</dbReference>
<dbReference type="EMBL" id="AP028912">
    <property type="protein sequence ID" value="BES93752.1"/>
    <property type="molecule type" value="Genomic_DNA"/>
</dbReference>
<dbReference type="Gene3D" id="3.40.50.300">
    <property type="entry name" value="P-loop containing nucleotide triphosphate hydrolases"/>
    <property type="match status" value="1"/>
</dbReference>
<dbReference type="InterPro" id="IPR050304">
    <property type="entry name" value="MT-severing_AAA_ATPase"/>
</dbReference>
<dbReference type="PROSITE" id="PS00674">
    <property type="entry name" value="AAA"/>
    <property type="match status" value="1"/>
</dbReference>
<dbReference type="Pfam" id="PF00004">
    <property type="entry name" value="AAA"/>
    <property type="match status" value="1"/>
</dbReference>
<dbReference type="SUPFAM" id="SSF52540">
    <property type="entry name" value="P-loop containing nucleoside triphosphate hydrolases"/>
    <property type="match status" value="1"/>
</dbReference>
<keyword evidence="5 8" id="KW-0067">ATP-binding</keyword>
<organism evidence="11 12">
    <name type="scientific">Nesidiocoris tenuis</name>
    <dbReference type="NCBI Taxonomy" id="355587"/>
    <lineage>
        <taxon>Eukaryota</taxon>
        <taxon>Metazoa</taxon>
        <taxon>Ecdysozoa</taxon>
        <taxon>Arthropoda</taxon>
        <taxon>Hexapoda</taxon>
        <taxon>Insecta</taxon>
        <taxon>Pterygota</taxon>
        <taxon>Neoptera</taxon>
        <taxon>Paraneoptera</taxon>
        <taxon>Hemiptera</taxon>
        <taxon>Heteroptera</taxon>
        <taxon>Panheteroptera</taxon>
        <taxon>Cimicomorpha</taxon>
        <taxon>Miridae</taxon>
        <taxon>Dicyphina</taxon>
        <taxon>Nesidiocoris</taxon>
    </lineage>
</organism>
<sequence length="463" mass="52104">MLCSNFVTTGLPRFGSDSCLLTEVQTTRESGGEDFKREPNHSSPNSRAVTNKWVASLRKRDPELLPAINKSRVSSLCNSVPKTKDNVPMMGVSGTNSYRNRRSSRSLTKKSSNGSQDEKLEDVKKDIGNSSGDVSESGEFDDHQHSQRSNSKDEKSFQPLGYETHLVETLEKDILQKDPNVKWSQVAGLMEAKSVLQEAMVLPLLLPEFFKGIRRPWKGVLMVGPPGTGKTMLAKAVATECGTTFFNVSSSTLTSKYRGESEKLVRLLFEMARFYAPSTIFIDEIDSLCSQRGTDSEHEASRRFKAELLIQMDGINSISGEEKIIMVLAATNHPWDIDEAFRRRFEKRIFIPLPDDETRIALLKLCLKNLELEPTVDYNEISTRLEGYTCSDIINVCRDASMMSMRRMIMGRSPDEIRKLKKSEVDLPVTVADFQEAISKCKKSVCAKDIERYTAWIEEFGSC</sequence>
<proteinExistence type="inferred from homology"/>
<evidence type="ECO:0000313" key="12">
    <source>
        <dbReference type="Proteomes" id="UP001307889"/>
    </source>
</evidence>
<feature type="region of interest" description="Disordered" evidence="9">
    <location>
        <begin position="76"/>
        <end position="158"/>
    </location>
</feature>
<comment type="similarity">
    <text evidence="8">Belongs to the AAA ATPase family. Katanin p60 subunit A1 subfamily.</text>
</comment>
<feature type="compositionally biased region" description="Basic residues" evidence="9">
    <location>
        <begin position="99"/>
        <end position="108"/>
    </location>
</feature>
<dbReference type="InterPro" id="IPR003593">
    <property type="entry name" value="AAA+_ATPase"/>
</dbReference>
<comment type="catalytic activity">
    <reaction evidence="8">
        <text>n ATP + n H2O + a microtubule = n ADP + n phosphate + (n+1) alpha/beta tubulin heterodimers.</text>
        <dbReference type="EC" id="5.6.1.1"/>
    </reaction>
</comment>
<gene>
    <name evidence="8" type="primary">KATNA1</name>
    <name evidence="11" type="ORF">NTJ_06561</name>
</gene>
<evidence type="ECO:0000313" key="11">
    <source>
        <dbReference type="EMBL" id="BES93752.1"/>
    </source>
</evidence>
<keyword evidence="3 8" id="KW-0493">Microtubule</keyword>
<keyword evidence="8" id="KW-0132">Cell division</keyword>